<dbReference type="Proteomes" id="UP000265520">
    <property type="component" value="Unassembled WGS sequence"/>
</dbReference>
<evidence type="ECO:0000259" key="1">
    <source>
        <dbReference type="Pfam" id="PF13966"/>
    </source>
</evidence>
<dbReference type="AlphaFoldDB" id="A0A392NZN7"/>
<organism evidence="2 3">
    <name type="scientific">Trifolium medium</name>
    <dbReference type="NCBI Taxonomy" id="97028"/>
    <lineage>
        <taxon>Eukaryota</taxon>
        <taxon>Viridiplantae</taxon>
        <taxon>Streptophyta</taxon>
        <taxon>Embryophyta</taxon>
        <taxon>Tracheophyta</taxon>
        <taxon>Spermatophyta</taxon>
        <taxon>Magnoliopsida</taxon>
        <taxon>eudicotyledons</taxon>
        <taxon>Gunneridae</taxon>
        <taxon>Pentapetalae</taxon>
        <taxon>rosids</taxon>
        <taxon>fabids</taxon>
        <taxon>Fabales</taxon>
        <taxon>Fabaceae</taxon>
        <taxon>Papilionoideae</taxon>
        <taxon>50 kb inversion clade</taxon>
        <taxon>NPAAA clade</taxon>
        <taxon>Hologalegina</taxon>
        <taxon>IRL clade</taxon>
        <taxon>Trifolieae</taxon>
        <taxon>Trifolium</taxon>
    </lineage>
</organism>
<name>A0A392NZN7_9FABA</name>
<feature type="non-terminal residue" evidence="2">
    <location>
        <position position="266"/>
    </location>
</feature>
<proteinExistence type="predicted"/>
<reference evidence="2 3" key="1">
    <citation type="journal article" date="2018" name="Front. Plant Sci.">
        <title>Red Clover (Trifolium pratense) and Zigzag Clover (T. medium) - A Picture of Genomic Similarities and Differences.</title>
        <authorList>
            <person name="Dluhosova J."/>
            <person name="Istvanek J."/>
            <person name="Nedelnik J."/>
            <person name="Repkova J."/>
        </authorList>
    </citation>
    <scope>NUCLEOTIDE SEQUENCE [LARGE SCALE GENOMIC DNA]</scope>
    <source>
        <strain evidence="3">cv. 10/8</strain>
        <tissue evidence="2">Leaf</tissue>
    </source>
</reference>
<evidence type="ECO:0000313" key="3">
    <source>
        <dbReference type="Proteomes" id="UP000265520"/>
    </source>
</evidence>
<accession>A0A392NZN7</accession>
<protein>
    <submittedName>
        <fullName evidence="2">Putative ribonuclease H protein</fullName>
    </submittedName>
</protein>
<dbReference type="Pfam" id="PF13966">
    <property type="entry name" value="zf-RVT"/>
    <property type="match status" value="1"/>
</dbReference>
<sequence length="266" mass="30596">WIIGNGANIKVMSDPWLREKDGVWVQSPQTQGAHNITVNDLMLPNLKRWDKDKIESLFPLEVANCILDIPLFDVIEEDKLIWVDSIHGLYSVKSGYNMWLNITGRRANVHDQDGWKSLWKIHAPPKAKHLLWRICKNCLPTRSRLKERCVPCPDECPLCNNHVEDDWHFLVNCSYSAEARAAAGLENIIAGRMLQLSATDELILDICRTENRDVAGQFATLVWTLWQNRNNKVWNGELEGGHRLGVKGLQLWFDWKLAQRIQQQGA</sequence>
<keyword evidence="3" id="KW-1185">Reference proteome</keyword>
<evidence type="ECO:0000313" key="2">
    <source>
        <dbReference type="EMBL" id="MCI04730.1"/>
    </source>
</evidence>
<dbReference type="InterPro" id="IPR026960">
    <property type="entry name" value="RVT-Znf"/>
</dbReference>
<feature type="domain" description="Reverse transcriptase zinc-binding" evidence="1">
    <location>
        <begin position="90"/>
        <end position="177"/>
    </location>
</feature>
<feature type="non-terminal residue" evidence="2">
    <location>
        <position position="1"/>
    </location>
</feature>
<comment type="caution">
    <text evidence="2">The sequence shown here is derived from an EMBL/GenBank/DDBJ whole genome shotgun (WGS) entry which is preliminary data.</text>
</comment>
<dbReference type="EMBL" id="LXQA010056303">
    <property type="protein sequence ID" value="MCI04730.1"/>
    <property type="molecule type" value="Genomic_DNA"/>
</dbReference>